<dbReference type="Proteomes" id="UP000230564">
    <property type="component" value="Unassembled WGS sequence"/>
</dbReference>
<accession>A0A2H0NCC3</accession>
<comment type="similarity">
    <text evidence="7">Belongs to the PAL/histidase family.</text>
</comment>
<evidence type="ECO:0000256" key="7">
    <source>
        <dbReference type="RuleBase" id="RU003954"/>
    </source>
</evidence>
<dbReference type="EC" id="4.3.1.3" evidence="2 6"/>
<evidence type="ECO:0000256" key="6">
    <source>
        <dbReference type="NCBIfam" id="TIGR01225"/>
    </source>
</evidence>
<dbReference type="GO" id="GO:0019556">
    <property type="term" value="P:L-histidine catabolic process to glutamate and formamide"/>
    <property type="evidence" value="ECO:0007669"/>
    <property type="project" value="UniProtKB-UniPathway"/>
</dbReference>
<dbReference type="UniPathway" id="UPA00379">
    <property type="reaction ID" value="UER00549"/>
</dbReference>
<dbReference type="GO" id="GO:0004397">
    <property type="term" value="F:histidine ammonia-lyase activity"/>
    <property type="evidence" value="ECO:0007669"/>
    <property type="project" value="UniProtKB-UniRule"/>
</dbReference>
<gene>
    <name evidence="10" type="primary">hutH</name>
    <name evidence="10" type="ORF">COV55_03415</name>
</gene>
<dbReference type="AlphaFoldDB" id="A0A2H0NCC3"/>
<dbReference type="PROSITE" id="PS00488">
    <property type="entry name" value="PAL_HISTIDASE"/>
    <property type="match status" value="1"/>
</dbReference>
<dbReference type="GO" id="GO:0019557">
    <property type="term" value="P:L-histidine catabolic process to glutamate and formate"/>
    <property type="evidence" value="ECO:0007669"/>
    <property type="project" value="UniProtKB-UniPathway"/>
</dbReference>
<dbReference type="InterPro" id="IPR005921">
    <property type="entry name" value="HutH"/>
</dbReference>
<evidence type="ECO:0000256" key="3">
    <source>
        <dbReference type="ARBA" id="ARBA00022808"/>
    </source>
</evidence>
<sequence length="516" mass="56486">MQTENQLQIGEHPLGIRDVVKIAKNKKIKVVLSNKAKDKILKSRAVVENIVRDKKAVYGVTTGFGMFKNKFIAAEEVKNLQKNLIRSHAIGTGDYFSEEVVRAAILIRLNSLSHGNSGVRLELIESLVQLLNSGIYPCIPAKGSVGASGDLAPLSHLALVMMGEGEVIEGGQRKKCQSVLEKNNINPLVLEAKEGLAMNNGTSFMTAIACLNVTNAEVISQSYDLILSLSLEGLAGTITAFEERVHQLRPHQGQLICASNIRQICQGSKIIASYNQPERIQDSYSLRCSPQVHGASKDALAYVKKIIETEINSVTDNPLIFADDHNALSAGHFHGQPISLAMDFLSMAISELGNISERRIAKMVDSNNSEGLPSFLIDKDKGGLNNGYMIAQYTAAALVAENKVLAHPVCIDSIPTSANQEDHVSFGTIAARQCQEIINNVFDILTIEAMLAAQAVEYRGEQDMAAGTRLVHDCIREKVPHLEDDRILYLDLESLRPDFKEGRILEIYQSKFGNLL</sequence>
<evidence type="ECO:0000256" key="4">
    <source>
        <dbReference type="ARBA" id="ARBA00023239"/>
    </source>
</evidence>
<comment type="catalytic activity">
    <reaction evidence="5 8">
        <text>L-histidine = trans-urocanate + NH4(+)</text>
        <dbReference type="Rhea" id="RHEA:21232"/>
        <dbReference type="ChEBI" id="CHEBI:17771"/>
        <dbReference type="ChEBI" id="CHEBI:28938"/>
        <dbReference type="ChEBI" id="CHEBI:57595"/>
        <dbReference type="EC" id="4.3.1.3"/>
    </reaction>
</comment>
<dbReference type="EMBL" id="PCWQ01000012">
    <property type="protein sequence ID" value="PIR06549.1"/>
    <property type="molecule type" value="Genomic_DNA"/>
</dbReference>
<evidence type="ECO:0000313" key="11">
    <source>
        <dbReference type="Proteomes" id="UP000230564"/>
    </source>
</evidence>
<dbReference type="InterPro" id="IPR001106">
    <property type="entry name" value="Aromatic_Lyase"/>
</dbReference>
<evidence type="ECO:0000256" key="2">
    <source>
        <dbReference type="ARBA" id="ARBA00012994"/>
    </source>
</evidence>
<name>A0A2H0NCC3_9BACT</name>
<keyword evidence="4 7" id="KW-0456">Lyase</keyword>
<dbReference type="GO" id="GO:0005737">
    <property type="term" value="C:cytoplasm"/>
    <property type="evidence" value="ECO:0007669"/>
    <property type="project" value="UniProtKB-SubCell"/>
</dbReference>
<dbReference type="SUPFAM" id="SSF48557">
    <property type="entry name" value="L-aspartase-like"/>
    <property type="match status" value="1"/>
</dbReference>
<dbReference type="FunFam" id="1.10.275.10:FF:000005">
    <property type="entry name" value="Histidine ammonia-lyase"/>
    <property type="match status" value="1"/>
</dbReference>
<dbReference type="CDD" id="cd00332">
    <property type="entry name" value="PAL-HAL"/>
    <property type="match status" value="1"/>
</dbReference>
<protein>
    <recommendedName>
        <fullName evidence="2 6">Histidine ammonia-lyase</fullName>
        <ecNumber evidence="2 6">4.3.1.3</ecNumber>
    </recommendedName>
</protein>
<proteinExistence type="inferred from homology"/>
<comment type="pathway">
    <text evidence="1 8">Amino-acid degradation; L-histidine degradation into L-glutamate; N-formimidoyl-L-glutamate from L-histidine: step 1/3.</text>
</comment>
<evidence type="ECO:0000313" key="10">
    <source>
        <dbReference type="EMBL" id="PIR06549.1"/>
    </source>
</evidence>
<dbReference type="NCBIfam" id="NF006871">
    <property type="entry name" value="PRK09367.1"/>
    <property type="match status" value="1"/>
</dbReference>
<dbReference type="InterPro" id="IPR024083">
    <property type="entry name" value="Fumarase/histidase_N"/>
</dbReference>
<dbReference type="FunFam" id="1.20.200.10:FF:000003">
    <property type="entry name" value="Histidine ammonia-lyase"/>
    <property type="match status" value="1"/>
</dbReference>
<evidence type="ECO:0000256" key="8">
    <source>
        <dbReference type="RuleBase" id="RU004479"/>
    </source>
</evidence>
<dbReference type="Pfam" id="PF00221">
    <property type="entry name" value="Lyase_aromatic"/>
    <property type="match status" value="1"/>
</dbReference>
<evidence type="ECO:0000256" key="9">
    <source>
        <dbReference type="RuleBase" id="RU004480"/>
    </source>
</evidence>
<dbReference type="Gene3D" id="1.10.275.10">
    <property type="entry name" value="Fumarase/aspartase (N-terminal domain)"/>
    <property type="match status" value="1"/>
</dbReference>
<organism evidence="10 11">
    <name type="scientific">Candidatus Komeilibacteria bacterium CG11_big_fil_rev_8_21_14_0_20_36_20</name>
    <dbReference type="NCBI Taxonomy" id="1974477"/>
    <lineage>
        <taxon>Bacteria</taxon>
        <taxon>Candidatus Komeiliibacteriota</taxon>
    </lineage>
</organism>
<dbReference type="NCBIfam" id="TIGR01225">
    <property type="entry name" value="hutH"/>
    <property type="match status" value="1"/>
</dbReference>
<evidence type="ECO:0000256" key="5">
    <source>
        <dbReference type="ARBA" id="ARBA00049269"/>
    </source>
</evidence>
<evidence type="ECO:0000256" key="1">
    <source>
        <dbReference type="ARBA" id="ARBA00005113"/>
    </source>
</evidence>
<comment type="caution">
    <text evidence="10">The sequence shown here is derived from an EMBL/GenBank/DDBJ whole genome shotgun (WGS) entry which is preliminary data.</text>
</comment>
<reference evidence="10 11" key="1">
    <citation type="submission" date="2017-09" db="EMBL/GenBank/DDBJ databases">
        <title>Depth-based differentiation of microbial function through sediment-hosted aquifers and enrichment of novel symbionts in the deep terrestrial subsurface.</title>
        <authorList>
            <person name="Probst A.J."/>
            <person name="Ladd B."/>
            <person name="Jarett J.K."/>
            <person name="Geller-Mcgrath D.E."/>
            <person name="Sieber C.M."/>
            <person name="Emerson J.B."/>
            <person name="Anantharaman K."/>
            <person name="Thomas B.C."/>
            <person name="Malmstrom R."/>
            <person name="Stieglmeier M."/>
            <person name="Klingl A."/>
            <person name="Woyke T."/>
            <person name="Ryan C.M."/>
            <person name="Banfield J.F."/>
        </authorList>
    </citation>
    <scope>NUCLEOTIDE SEQUENCE [LARGE SCALE GENOMIC DNA]</scope>
    <source>
        <strain evidence="10">CG11_big_fil_rev_8_21_14_0_20_36_20</strain>
    </source>
</reference>
<keyword evidence="3 8" id="KW-0369">Histidine metabolism</keyword>
<comment type="subcellular location">
    <subcellularLocation>
        <location evidence="9">Cytoplasm</location>
    </subcellularLocation>
</comment>
<dbReference type="PANTHER" id="PTHR10362">
    <property type="entry name" value="HISTIDINE AMMONIA-LYASE"/>
    <property type="match status" value="1"/>
</dbReference>
<dbReference type="Gene3D" id="1.20.200.10">
    <property type="entry name" value="Fumarase/aspartase (Central domain)"/>
    <property type="match status" value="1"/>
</dbReference>
<dbReference type="InterPro" id="IPR008948">
    <property type="entry name" value="L-Aspartase-like"/>
</dbReference>
<dbReference type="InterPro" id="IPR022313">
    <property type="entry name" value="Phe/His_NH3-lyase_AS"/>
</dbReference>